<protein>
    <recommendedName>
        <fullName evidence="2">Flagellar hook-associated protein 2 C-terminal domain-containing protein</fullName>
    </recommendedName>
</protein>
<feature type="region of interest" description="Disordered" evidence="1">
    <location>
        <begin position="289"/>
        <end position="309"/>
    </location>
</feature>
<comment type="caution">
    <text evidence="3">The sequence shown here is derived from an EMBL/GenBank/DDBJ whole genome shotgun (WGS) entry which is preliminary data.</text>
</comment>
<dbReference type="EMBL" id="CAKLDM010000002">
    <property type="protein sequence ID" value="CAH0540043.1"/>
    <property type="molecule type" value="Genomic_DNA"/>
</dbReference>
<organism evidence="3 4">
    <name type="scientific">Vibrio marisflavi CECT 7928</name>
    <dbReference type="NCBI Taxonomy" id="634439"/>
    <lineage>
        <taxon>Bacteria</taxon>
        <taxon>Pseudomonadati</taxon>
        <taxon>Pseudomonadota</taxon>
        <taxon>Gammaproteobacteria</taxon>
        <taxon>Vibrionales</taxon>
        <taxon>Vibrionaceae</taxon>
        <taxon>Vibrio</taxon>
    </lineage>
</organism>
<reference evidence="3" key="1">
    <citation type="submission" date="2021-11" db="EMBL/GenBank/DDBJ databases">
        <authorList>
            <person name="Rodrigo-Torres L."/>
            <person name="Arahal R. D."/>
            <person name="Lucena T."/>
        </authorList>
    </citation>
    <scope>NUCLEOTIDE SEQUENCE</scope>
    <source>
        <strain evidence="3">CECT 7928</strain>
    </source>
</reference>
<evidence type="ECO:0000313" key="4">
    <source>
        <dbReference type="Proteomes" id="UP000838748"/>
    </source>
</evidence>
<proteinExistence type="predicted"/>
<keyword evidence="4" id="KW-1185">Reference proteome</keyword>
<dbReference type="PANTHER" id="PTHR30288:SF0">
    <property type="entry name" value="FLAGELLAR HOOK-ASSOCIATED PROTEIN 2"/>
    <property type="match status" value="1"/>
</dbReference>
<gene>
    <name evidence="3" type="ORF">VMF7928_02587</name>
</gene>
<evidence type="ECO:0000259" key="2">
    <source>
        <dbReference type="Pfam" id="PF07195"/>
    </source>
</evidence>
<name>A0ABM9A6C2_9VIBR</name>
<dbReference type="RefSeq" id="WP_237362076.1">
    <property type="nucleotide sequence ID" value="NZ_CAKLDM010000002.1"/>
</dbReference>
<dbReference type="InterPro" id="IPR040026">
    <property type="entry name" value="FliD"/>
</dbReference>
<evidence type="ECO:0000313" key="3">
    <source>
        <dbReference type="EMBL" id="CAH0540043.1"/>
    </source>
</evidence>
<feature type="compositionally biased region" description="Low complexity" evidence="1">
    <location>
        <begin position="289"/>
        <end position="308"/>
    </location>
</feature>
<dbReference type="Proteomes" id="UP000838748">
    <property type="component" value="Unassembled WGS sequence"/>
</dbReference>
<dbReference type="PANTHER" id="PTHR30288">
    <property type="entry name" value="FLAGELLAR CAP/ASSEMBLY PROTEIN FLID"/>
    <property type="match status" value="1"/>
</dbReference>
<evidence type="ECO:0000256" key="1">
    <source>
        <dbReference type="SAM" id="MobiDB-lite"/>
    </source>
</evidence>
<dbReference type="Pfam" id="PF07195">
    <property type="entry name" value="FliD_C"/>
    <property type="match status" value="1"/>
</dbReference>
<feature type="domain" description="Flagellar hook-associated protein 2 C-terminal" evidence="2">
    <location>
        <begin position="210"/>
        <end position="447"/>
    </location>
</feature>
<dbReference type="InterPro" id="IPR010809">
    <property type="entry name" value="FliD_C"/>
</dbReference>
<sequence length="465" mass="47778">MSGVGSAVSINGITLNQSFAQSIATAEYQSQLKNLQTEDYNTQTDISAYSKIVAAMKAAEAALAKITSNDTNKVTSSSSAITADISSGATSAFTSSMTIGVSQLASSQEDISSGWSSTTQTSSSSTITVDVNGTKTSIKVAAKSSMQDIAKDINAAGAGVKASVMTVSGGQQKLIIQGDNIGKSASFTVSATGDSSVTSLMSNLTTAQTAQDAIVTIGSGSNAKPQSFSSNKITVSGVTLTLNSTTASNAPATISGTVSTSTLEANIQSFVSAYNTLMTTYAPYVKSGTATSSSDSSSSTSAGPLSDDQTALSAHKQLTGLLDQVTSDRDFELSNLGLSLSGDQMSFDSSQFTKTMNSTQSANYSGPTVADYSKTLSTLVGNLSTILKESTDTTSKTGIQAQVTVLNQQDSSYQTQIYKVKSDMVTTAQTLYNGFQQANNVIASMQSAQTLMKALFLSSSSDSSS</sequence>
<accession>A0ABM9A6C2</accession>